<name>A0A4V5NBP3_9PEZI</name>
<evidence type="ECO:0000256" key="1">
    <source>
        <dbReference type="SAM" id="Phobius"/>
    </source>
</evidence>
<dbReference type="OrthoDB" id="5376804at2759"/>
<dbReference type="Pfam" id="PF11374">
    <property type="entry name" value="DUF3176"/>
    <property type="match status" value="1"/>
</dbReference>
<accession>A0A4V5NBP3</accession>
<keyword evidence="1" id="KW-0812">Transmembrane</keyword>
<feature type="transmembrane region" description="Helical" evidence="1">
    <location>
        <begin position="39"/>
        <end position="61"/>
    </location>
</feature>
<dbReference type="STRING" id="331657.A0A4V5NBP3"/>
<gene>
    <name evidence="2" type="ORF">B0A49_11846</name>
</gene>
<dbReference type="EMBL" id="NAJN01002480">
    <property type="protein sequence ID" value="TKA52119.1"/>
    <property type="molecule type" value="Genomic_DNA"/>
</dbReference>
<dbReference type="Proteomes" id="UP000308768">
    <property type="component" value="Unassembled WGS sequence"/>
</dbReference>
<feature type="transmembrane region" description="Helical" evidence="1">
    <location>
        <begin position="154"/>
        <end position="172"/>
    </location>
</feature>
<reference evidence="2 3" key="1">
    <citation type="submission" date="2017-03" db="EMBL/GenBank/DDBJ databases">
        <title>Genomes of endolithic fungi from Antarctica.</title>
        <authorList>
            <person name="Coleine C."/>
            <person name="Masonjones S."/>
            <person name="Stajich J.E."/>
        </authorList>
    </citation>
    <scope>NUCLEOTIDE SEQUENCE [LARGE SCALE GENOMIC DNA]</scope>
    <source>
        <strain evidence="2 3">CCFEE 5187</strain>
    </source>
</reference>
<keyword evidence="1" id="KW-1133">Transmembrane helix</keyword>
<comment type="caution">
    <text evidence="2">The sequence shown here is derived from an EMBL/GenBank/DDBJ whole genome shotgun (WGS) entry which is preliminary data.</text>
</comment>
<feature type="transmembrane region" description="Helical" evidence="1">
    <location>
        <begin position="515"/>
        <end position="535"/>
    </location>
</feature>
<organism evidence="2 3">
    <name type="scientific">Cryomyces minteri</name>
    <dbReference type="NCBI Taxonomy" id="331657"/>
    <lineage>
        <taxon>Eukaryota</taxon>
        <taxon>Fungi</taxon>
        <taxon>Dikarya</taxon>
        <taxon>Ascomycota</taxon>
        <taxon>Pezizomycotina</taxon>
        <taxon>Dothideomycetes</taxon>
        <taxon>Dothideomycetes incertae sedis</taxon>
        <taxon>Cryomyces</taxon>
    </lineage>
</organism>
<proteinExistence type="predicted"/>
<keyword evidence="1" id="KW-0472">Membrane</keyword>
<sequence>MEKEEPRATVHSLTNSAVDDHVPAVPRRTSSTVIRTDDWWLWEVIGVVGSAAALIGMVILLNHFNHKEQPVWAYTYNKKTDQALHVSLNSILSILGTVARICVLIPVTKGLGQLKWVWFAEKERVLTDFDKFEAATRGLTGSAMLMWRLRGRHFAAIGALAMMLALGFDAFVQNLVTYYIAYEPNSNAGAYIGGNVTVYSAVGAWNSVVNSVDRRMKADVMASLFDVDASTKQPSYYCDTGNCTWTRYATLSVCSHCADLTPQLVKDCTLPNGLSIGGDGPFTSHIVSIMNTSMEPVVYTNYTAGQRLGLVQSISAFDAIFANDTSPVVASECVLVPCVQSLNTTVSTVDPAHSHSSSNTVKYDETILEVWEGFHTDETTSDLVLEPPASDLHGITRGQIFNLTADSTRAIQSYLSFTLNALVRCNGPGYYRYEGGSTAAGASSAPDASEAIYNRAPFSCGENATDKNICAIQGIADAMTRSIRDTGFWDSNASPEQGWTSGNSLRPVSKVRVTWYWIALPVALWCLSVTMLIGTPWKTRQAGIRTWRTSPLALVFLGLGREESESVREHGLTESGLQKKAEGLRLRLHTTDDEAKLVGGYR</sequence>
<dbReference type="PANTHER" id="PTHR35394">
    <property type="entry name" value="DUF3176 DOMAIN-CONTAINING PROTEIN"/>
    <property type="match status" value="1"/>
</dbReference>
<protein>
    <submittedName>
        <fullName evidence="2">Uncharacterized protein</fullName>
    </submittedName>
</protein>
<dbReference type="AlphaFoldDB" id="A0A4V5NBP3"/>
<evidence type="ECO:0000313" key="2">
    <source>
        <dbReference type="EMBL" id="TKA52119.1"/>
    </source>
</evidence>
<dbReference type="PANTHER" id="PTHR35394:SF5">
    <property type="entry name" value="DUF3176 DOMAIN-CONTAINING PROTEIN"/>
    <property type="match status" value="1"/>
</dbReference>
<keyword evidence="3" id="KW-1185">Reference proteome</keyword>
<dbReference type="InterPro" id="IPR021514">
    <property type="entry name" value="DUF3176"/>
</dbReference>
<evidence type="ECO:0000313" key="3">
    <source>
        <dbReference type="Proteomes" id="UP000308768"/>
    </source>
</evidence>